<evidence type="ECO:0000256" key="1">
    <source>
        <dbReference type="SAM" id="MobiDB-lite"/>
    </source>
</evidence>
<dbReference type="Proteomes" id="UP001208570">
    <property type="component" value="Unassembled WGS sequence"/>
</dbReference>
<dbReference type="EMBL" id="JAODUP010001035">
    <property type="protein sequence ID" value="KAK2141819.1"/>
    <property type="molecule type" value="Genomic_DNA"/>
</dbReference>
<sequence>MKAIFRCSILIRQSILQSRRSNPWTFNGSLTDCEEQCVPVELVTMMRWTVQGAQAATTDTRAKELNNTCRILSHSIVQACKTKRQISLTQKSTTVEFRCVFESPYSVGLSLYMYHSFRSQKAITLLNNAGVGVKYDRVQKICNSIANSVCENMREYGVYVPSAQQPTACIRNSRQCPTNSYPFTPWAIEGSPKPQTSPKYASYKMGVYDKLYDASQVNDLAWMTASYCNRGNSATNINLPGFDYKAPDLSDSSTSQPDESAETTEEPEALVANQSIEKQHVHLWSAYYSLIHTADDQNALPVIDKTFSLPIINAAATEWPTLVTALDQLTKLNTVVSGANSTVVVTLDMDLYKSVVKLELDYAQNIQEFIARNDAINTSDPELWQSFTNAMLLKFCLTAQELTRLADESERLVATTNTTAPPRHHQIARQESSTAQLKSVLAPCNLFQTDTDNENSDCKGFMFKVKGDHP</sequence>
<reference evidence="2" key="1">
    <citation type="journal article" date="2023" name="Mol. Biol. Evol.">
        <title>Third-Generation Sequencing Reveals the Adaptive Role of the Epigenome in Three Deep-Sea Polychaetes.</title>
        <authorList>
            <person name="Perez M."/>
            <person name="Aroh O."/>
            <person name="Sun Y."/>
            <person name="Lan Y."/>
            <person name="Juniper S.K."/>
            <person name="Young C.R."/>
            <person name="Angers B."/>
            <person name="Qian P.Y."/>
        </authorList>
    </citation>
    <scope>NUCLEOTIDE SEQUENCE</scope>
    <source>
        <strain evidence="2">P08H-3</strain>
    </source>
</reference>
<protein>
    <submittedName>
        <fullName evidence="2">Uncharacterized protein</fullName>
    </submittedName>
</protein>
<feature type="region of interest" description="Disordered" evidence="1">
    <location>
        <begin position="246"/>
        <end position="268"/>
    </location>
</feature>
<organism evidence="2 3">
    <name type="scientific">Paralvinella palmiformis</name>
    <dbReference type="NCBI Taxonomy" id="53620"/>
    <lineage>
        <taxon>Eukaryota</taxon>
        <taxon>Metazoa</taxon>
        <taxon>Spiralia</taxon>
        <taxon>Lophotrochozoa</taxon>
        <taxon>Annelida</taxon>
        <taxon>Polychaeta</taxon>
        <taxon>Sedentaria</taxon>
        <taxon>Canalipalpata</taxon>
        <taxon>Terebellida</taxon>
        <taxon>Terebelliformia</taxon>
        <taxon>Alvinellidae</taxon>
        <taxon>Paralvinella</taxon>
    </lineage>
</organism>
<name>A0AAD9MSX2_9ANNE</name>
<gene>
    <name evidence="2" type="ORF">LSH36_1035g00004</name>
</gene>
<accession>A0AAD9MSX2</accession>
<dbReference type="PANTHER" id="PTHR47018">
    <property type="entry name" value="CXC DOMAIN-CONTAINING PROTEIN-RELATED"/>
    <property type="match status" value="1"/>
</dbReference>
<evidence type="ECO:0000313" key="3">
    <source>
        <dbReference type="Proteomes" id="UP001208570"/>
    </source>
</evidence>
<dbReference type="AlphaFoldDB" id="A0AAD9MSX2"/>
<proteinExistence type="predicted"/>
<comment type="caution">
    <text evidence="2">The sequence shown here is derived from an EMBL/GenBank/DDBJ whole genome shotgun (WGS) entry which is preliminary data.</text>
</comment>
<feature type="compositionally biased region" description="Acidic residues" evidence="1">
    <location>
        <begin position="259"/>
        <end position="268"/>
    </location>
</feature>
<evidence type="ECO:0000313" key="2">
    <source>
        <dbReference type="EMBL" id="KAK2141819.1"/>
    </source>
</evidence>
<dbReference type="PANTHER" id="PTHR47018:SF3">
    <property type="entry name" value="MYCBP-ASSOCIATED PROTEIN"/>
    <property type="match status" value="1"/>
</dbReference>
<keyword evidence="3" id="KW-1185">Reference proteome</keyword>